<keyword evidence="3" id="KW-1185">Reference proteome</keyword>
<dbReference type="EMBL" id="BMAO01006006">
    <property type="protein sequence ID" value="GFR05343.1"/>
    <property type="molecule type" value="Genomic_DNA"/>
</dbReference>
<feature type="domain" description="DUF7041" evidence="1">
    <location>
        <begin position="9"/>
        <end position="89"/>
    </location>
</feature>
<dbReference type="OrthoDB" id="10048650at2759"/>
<protein>
    <recommendedName>
        <fullName evidence="1">DUF7041 domain-containing protein</fullName>
    </recommendedName>
</protein>
<dbReference type="AlphaFoldDB" id="A0A8X6GJX1"/>
<organism evidence="2 3">
    <name type="scientific">Trichonephila clavata</name>
    <name type="common">Joro spider</name>
    <name type="synonym">Nephila clavata</name>
    <dbReference type="NCBI Taxonomy" id="2740835"/>
    <lineage>
        <taxon>Eukaryota</taxon>
        <taxon>Metazoa</taxon>
        <taxon>Ecdysozoa</taxon>
        <taxon>Arthropoda</taxon>
        <taxon>Chelicerata</taxon>
        <taxon>Arachnida</taxon>
        <taxon>Araneae</taxon>
        <taxon>Araneomorphae</taxon>
        <taxon>Entelegynae</taxon>
        <taxon>Araneoidea</taxon>
        <taxon>Nephilidae</taxon>
        <taxon>Trichonephila</taxon>
    </lineage>
</organism>
<reference evidence="2" key="1">
    <citation type="submission" date="2020-07" db="EMBL/GenBank/DDBJ databases">
        <title>Multicomponent nature underlies the extraordinary mechanical properties of spider dragline silk.</title>
        <authorList>
            <person name="Kono N."/>
            <person name="Nakamura H."/>
            <person name="Mori M."/>
            <person name="Yoshida Y."/>
            <person name="Ohtoshi R."/>
            <person name="Malay A.D."/>
            <person name="Moran D.A.P."/>
            <person name="Tomita M."/>
            <person name="Numata K."/>
            <person name="Arakawa K."/>
        </authorList>
    </citation>
    <scope>NUCLEOTIDE SEQUENCE</scope>
</reference>
<proteinExistence type="predicted"/>
<comment type="caution">
    <text evidence="2">The sequence shown here is derived from an EMBL/GenBank/DDBJ whole genome shotgun (WGS) entry which is preliminary data.</text>
</comment>
<dbReference type="Pfam" id="PF23055">
    <property type="entry name" value="DUF7041"/>
    <property type="match status" value="1"/>
</dbReference>
<evidence type="ECO:0000313" key="3">
    <source>
        <dbReference type="Proteomes" id="UP000887116"/>
    </source>
</evidence>
<gene>
    <name evidence="2" type="primary">AVEN_68299_1</name>
    <name evidence="2" type="ORF">TNCT_738241</name>
</gene>
<dbReference type="InterPro" id="IPR055469">
    <property type="entry name" value="DUF7041"/>
</dbReference>
<evidence type="ECO:0000259" key="1">
    <source>
        <dbReference type="Pfam" id="PF23055"/>
    </source>
</evidence>
<name>A0A8X6GJX1_TRICU</name>
<accession>A0A8X6GJX1</accession>
<dbReference type="Proteomes" id="UP000887116">
    <property type="component" value="Unassembled WGS sequence"/>
</dbReference>
<evidence type="ECO:0000313" key="2">
    <source>
        <dbReference type="EMBL" id="GFR05343.1"/>
    </source>
</evidence>
<sequence>MEDISAVKIPAFVSSEPALWFAMLKSTFELAVLEPIIDKRTKYNYCVAHLSPEAAMAVRGVILSPGSTNPCSKLIEDVISRWDESKSQKPILHGNKKKTTKFRGCKLKSKCADSFLDFYIIMFNQSFQVFNPLELKKR</sequence>